<gene>
    <name evidence="3" type="ORF">CTI12_AA353030</name>
</gene>
<name>A0A2U1ME22_ARTAN</name>
<evidence type="ECO:0000313" key="3">
    <source>
        <dbReference type="EMBL" id="PWA59494.1"/>
    </source>
</evidence>
<comment type="caution">
    <text evidence="3">The sequence shown here is derived from an EMBL/GenBank/DDBJ whole genome shotgun (WGS) entry which is preliminary data.</text>
</comment>
<feature type="compositionally biased region" description="Polar residues" evidence="1">
    <location>
        <begin position="37"/>
        <end position="66"/>
    </location>
</feature>
<dbReference type="InterPro" id="IPR036397">
    <property type="entry name" value="RNaseH_sf"/>
</dbReference>
<evidence type="ECO:0000259" key="2">
    <source>
        <dbReference type="Pfam" id="PF24626"/>
    </source>
</evidence>
<sequence>MSSFMASQEARLSRFEADFKQQQSEMTNKLDNLLKAFTNQMLTPSNKDTRSTTSGPPTKDPSSSKNVHFVNIVTIKPITREEDDENKDDSDPKVETVESEVIENKEVDDVESEVEYFNRWPTSEEKEYHKDLFDSPETPYVLENDQSPGTCHFTILHRLGTLPGGDCKLLEIPREFLIVILCESLLVEFMAYGLYSVEFHYLVGDHPKAWDQKLPHAEFAHNHAVNHTTGFSPFHVVYGLSPRGPLDLLALPSKVRTHTTAEEFVDQLAQIAFLFTSIVKLDAKKVGPVEIVEKVNPNDYRLRLPNHIHIADIFNVKHLVPFAGDSSSEDDDVVPDSRSNLLYPGGNDAVQFGEEFIQKLDHPKLLRKCQNSKKA</sequence>
<dbReference type="AlphaFoldDB" id="A0A2U1ME22"/>
<dbReference type="GO" id="GO:0003676">
    <property type="term" value="F:nucleic acid binding"/>
    <property type="evidence" value="ECO:0007669"/>
    <property type="project" value="InterPro"/>
</dbReference>
<keyword evidence="4" id="KW-1185">Reference proteome</keyword>
<feature type="region of interest" description="Disordered" evidence="1">
    <location>
        <begin position="36"/>
        <end position="96"/>
    </location>
</feature>
<evidence type="ECO:0000313" key="4">
    <source>
        <dbReference type="Proteomes" id="UP000245207"/>
    </source>
</evidence>
<dbReference type="OrthoDB" id="1111071at2759"/>
<reference evidence="3 4" key="1">
    <citation type="journal article" date="2018" name="Mol. Plant">
        <title>The genome of Artemisia annua provides insight into the evolution of Asteraceae family and artemisinin biosynthesis.</title>
        <authorList>
            <person name="Shen Q."/>
            <person name="Zhang L."/>
            <person name="Liao Z."/>
            <person name="Wang S."/>
            <person name="Yan T."/>
            <person name="Shi P."/>
            <person name="Liu M."/>
            <person name="Fu X."/>
            <person name="Pan Q."/>
            <person name="Wang Y."/>
            <person name="Lv Z."/>
            <person name="Lu X."/>
            <person name="Zhang F."/>
            <person name="Jiang W."/>
            <person name="Ma Y."/>
            <person name="Chen M."/>
            <person name="Hao X."/>
            <person name="Li L."/>
            <person name="Tang Y."/>
            <person name="Lv G."/>
            <person name="Zhou Y."/>
            <person name="Sun X."/>
            <person name="Brodelius P.E."/>
            <person name="Rose J.K.C."/>
            <person name="Tang K."/>
        </authorList>
    </citation>
    <scope>NUCLEOTIDE SEQUENCE [LARGE SCALE GENOMIC DNA]</scope>
    <source>
        <strain evidence="4">cv. Huhao1</strain>
        <tissue evidence="3">Leaf</tissue>
    </source>
</reference>
<proteinExistence type="predicted"/>
<dbReference type="Pfam" id="PF24626">
    <property type="entry name" value="SH3_Tf2-1"/>
    <property type="match status" value="1"/>
</dbReference>
<protein>
    <submittedName>
        <fullName evidence="3">Ribonuclease H-like domain-containing protein</fullName>
    </submittedName>
</protein>
<feature type="domain" description="Tf2-1-like SH3-like" evidence="2">
    <location>
        <begin position="279"/>
        <end position="322"/>
    </location>
</feature>
<organism evidence="3 4">
    <name type="scientific">Artemisia annua</name>
    <name type="common">Sweet wormwood</name>
    <dbReference type="NCBI Taxonomy" id="35608"/>
    <lineage>
        <taxon>Eukaryota</taxon>
        <taxon>Viridiplantae</taxon>
        <taxon>Streptophyta</taxon>
        <taxon>Embryophyta</taxon>
        <taxon>Tracheophyta</taxon>
        <taxon>Spermatophyta</taxon>
        <taxon>Magnoliopsida</taxon>
        <taxon>eudicotyledons</taxon>
        <taxon>Gunneridae</taxon>
        <taxon>Pentapetalae</taxon>
        <taxon>asterids</taxon>
        <taxon>campanulids</taxon>
        <taxon>Asterales</taxon>
        <taxon>Asteraceae</taxon>
        <taxon>Asteroideae</taxon>
        <taxon>Anthemideae</taxon>
        <taxon>Artemisiinae</taxon>
        <taxon>Artemisia</taxon>
    </lineage>
</organism>
<dbReference type="EMBL" id="PKPP01005608">
    <property type="protein sequence ID" value="PWA59494.1"/>
    <property type="molecule type" value="Genomic_DNA"/>
</dbReference>
<dbReference type="Proteomes" id="UP000245207">
    <property type="component" value="Unassembled WGS sequence"/>
</dbReference>
<accession>A0A2U1ME22</accession>
<evidence type="ECO:0000256" key="1">
    <source>
        <dbReference type="SAM" id="MobiDB-lite"/>
    </source>
</evidence>
<dbReference type="Gene3D" id="3.30.420.10">
    <property type="entry name" value="Ribonuclease H-like superfamily/Ribonuclease H"/>
    <property type="match status" value="1"/>
</dbReference>
<dbReference type="InterPro" id="IPR056924">
    <property type="entry name" value="SH3_Tf2-1"/>
</dbReference>